<dbReference type="Proteomes" id="UP001627284">
    <property type="component" value="Unassembled WGS sequence"/>
</dbReference>
<dbReference type="EMBL" id="JBJKTR010000011">
    <property type="protein sequence ID" value="KAL3354012.1"/>
    <property type="molecule type" value="Genomic_DNA"/>
</dbReference>
<protein>
    <submittedName>
        <fullName evidence="1">Uncharacterized protein</fullName>
    </submittedName>
</protein>
<organism evidence="1 2">
    <name type="scientific">Solanum stoloniferum</name>
    <dbReference type="NCBI Taxonomy" id="62892"/>
    <lineage>
        <taxon>Eukaryota</taxon>
        <taxon>Viridiplantae</taxon>
        <taxon>Streptophyta</taxon>
        <taxon>Embryophyta</taxon>
        <taxon>Tracheophyta</taxon>
        <taxon>Spermatophyta</taxon>
        <taxon>Magnoliopsida</taxon>
        <taxon>eudicotyledons</taxon>
        <taxon>Gunneridae</taxon>
        <taxon>Pentapetalae</taxon>
        <taxon>asterids</taxon>
        <taxon>lamiids</taxon>
        <taxon>Solanales</taxon>
        <taxon>Solanaceae</taxon>
        <taxon>Solanoideae</taxon>
        <taxon>Solaneae</taxon>
        <taxon>Solanum</taxon>
    </lineage>
</organism>
<proteinExistence type="predicted"/>
<keyword evidence="2" id="KW-1185">Reference proteome</keyword>
<reference evidence="1 2" key="1">
    <citation type="submission" date="2024-05" db="EMBL/GenBank/DDBJ databases">
        <title>De novo assembly of an allotetraploid wild potato.</title>
        <authorList>
            <person name="Hosaka A.J."/>
        </authorList>
    </citation>
    <scope>NUCLEOTIDE SEQUENCE [LARGE SCALE GENOMIC DNA]</scope>
    <source>
        <tissue evidence="1">Young leaves</tissue>
    </source>
</reference>
<evidence type="ECO:0000313" key="2">
    <source>
        <dbReference type="Proteomes" id="UP001627284"/>
    </source>
</evidence>
<feature type="non-terminal residue" evidence="1">
    <location>
        <position position="1"/>
    </location>
</feature>
<accession>A0ABD2TDN2</accession>
<evidence type="ECO:0000313" key="1">
    <source>
        <dbReference type="EMBL" id="KAL3354012.1"/>
    </source>
</evidence>
<sequence>IPISRILFPELSPSPYIFSSQKSPLSHQTLFLSSPIDLSLLCQRFRLQTTEKWQFPVVINISPHAIHQSYPSYVNFTSLPSSFLNHGRPQKPLHRHYST</sequence>
<dbReference type="AlphaFoldDB" id="A0ABD2TDN2"/>
<gene>
    <name evidence="1" type="ORF">AABB24_018597</name>
</gene>
<name>A0ABD2TDN2_9SOLN</name>
<comment type="caution">
    <text evidence="1">The sequence shown here is derived from an EMBL/GenBank/DDBJ whole genome shotgun (WGS) entry which is preliminary data.</text>
</comment>